<dbReference type="GO" id="GO:0042597">
    <property type="term" value="C:periplasmic space"/>
    <property type="evidence" value="ECO:0007669"/>
    <property type="project" value="UniProtKB-SubCell"/>
</dbReference>
<feature type="domain" description="Heparinase II/III-like C-terminal" evidence="5">
    <location>
        <begin position="350"/>
        <end position="441"/>
    </location>
</feature>
<dbReference type="PANTHER" id="PTHR39210:SF1">
    <property type="entry name" value="HEPARIN-SULFATE LYASE"/>
    <property type="match status" value="1"/>
</dbReference>
<keyword evidence="7" id="KW-1185">Reference proteome</keyword>
<dbReference type="Pfam" id="PF07940">
    <property type="entry name" value="Hepar_II_III_C"/>
    <property type="match status" value="1"/>
</dbReference>
<keyword evidence="4" id="KW-0456">Lyase</keyword>
<comment type="subcellular location">
    <subcellularLocation>
        <location evidence="1">Periplasm</location>
    </subcellularLocation>
</comment>
<evidence type="ECO:0000256" key="1">
    <source>
        <dbReference type="ARBA" id="ARBA00004418"/>
    </source>
</evidence>
<dbReference type="InterPro" id="IPR012480">
    <property type="entry name" value="Hepar_II_III_C"/>
</dbReference>
<proteinExistence type="predicted"/>
<evidence type="ECO:0000313" key="6">
    <source>
        <dbReference type="EMBL" id="TFD87173.1"/>
    </source>
</evidence>
<comment type="caution">
    <text evidence="6">The sequence shown here is derived from an EMBL/GenBank/DDBJ whole genome shotgun (WGS) entry which is preliminary data.</text>
</comment>
<dbReference type="Gene3D" id="2.70.98.70">
    <property type="match status" value="1"/>
</dbReference>
<dbReference type="GO" id="GO:0016829">
    <property type="term" value="F:lyase activity"/>
    <property type="evidence" value="ECO:0007669"/>
    <property type="project" value="UniProtKB-KW"/>
</dbReference>
<sequence>MQHARGGWWHDYVCPTHGTELEPRSGDAYPCRYGCRLTGEPFASAWTVYTHQAGARRARLLAHRHTSARARGVVDTADRDEAVRVVREFAEVYADIAAAGWSTQSEPWMLRGKLFAQALTEAIWAVQLADAVAELATDDAARPALGAPVVSLLTGLLATITSARQTLVVHKNDPTSNYVAWIDAAGTTLNRALVALGHADDGQNWVGRTIEHARLAIGADGWEWEGSTYYHLFVLRAYLLALRGTEPAALPADAAERLADMVRVLADLAAPDGTLPMLHDGPYDRVPAHLEVLEVCVLAGQLWADSPLDAVEAATRRSLGTAHDGLEDLLTGWFGGPALLAPTREAVPAGPRPSVLFANAGYAVLRDPGDTWQAVLDAGPHGGSHGHLDKLGLYLYGTGVAWQPAPGVPPYASTLRRGYYARTLAHPTVRVDDLDQLPATGQVEDFSATRVVASAGDAIAGVSLRRELVMTDDYLLDIVHAVVDDPTGDTDTTGGRRMTLALRPAVPLTITAEGSAWRTSWAASRHGDPTRRPAPGAAELHGFHRATAPAVLLAAPGRGPSDDPARSLTNADWTVTGHEAWFVSVYSPGTAVVRDVVLHSGAAGLTAVTVLRADECSTVHEVTR</sequence>
<gene>
    <name evidence="6" type="ORF">E3T61_15165</name>
</gene>
<evidence type="ECO:0000259" key="5">
    <source>
        <dbReference type="Pfam" id="PF07940"/>
    </source>
</evidence>
<dbReference type="OrthoDB" id="7335480at2"/>
<evidence type="ECO:0000256" key="3">
    <source>
        <dbReference type="ARBA" id="ARBA00022764"/>
    </source>
</evidence>
<reference evidence="6 7" key="1">
    <citation type="submission" date="2019-03" db="EMBL/GenBank/DDBJ databases">
        <title>Genomics of glacier-inhabiting Cryobacterium strains.</title>
        <authorList>
            <person name="Liu Q."/>
            <person name="Xin Y.-H."/>
        </authorList>
    </citation>
    <scope>NUCLEOTIDE SEQUENCE [LARGE SCALE GENOMIC DNA]</scope>
    <source>
        <strain evidence="6 7">Sr59</strain>
    </source>
</reference>
<keyword evidence="2" id="KW-0732">Signal</keyword>
<evidence type="ECO:0000313" key="7">
    <source>
        <dbReference type="Proteomes" id="UP000298468"/>
    </source>
</evidence>
<dbReference type="InterPro" id="IPR008929">
    <property type="entry name" value="Chondroitin_lyas"/>
</dbReference>
<protein>
    <recommendedName>
        <fullName evidence="5">Heparinase II/III-like C-terminal domain-containing protein</fullName>
    </recommendedName>
</protein>
<dbReference type="PANTHER" id="PTHR39210">
    <property type="entry name" value="HEPARIN-SULFATE LYASE"/>
    <property type="match status" value="1"/>
</dbReference>
<name>A0A4R9BM00_9MICO</name>
<dbReference type="Gene3D" id="1.50.10.100">
    <property type="entry name" value="Chondroitin AC/alginate lyase"/>
    <property type="match status" value="1"/>
</dbReference>
<dbReference type="RefSeq" id="WP_134641656.1">
    <property type="nucleotide sequence ID" value="NZ_SOHM01000031.1"/>
</dbReference>
<dbReference type="SUPFAM" id="SSF48230">
    <property type="entry name" value="Chondroitin AC/alginate lyase"/>
    <property type="match status" value="1"/>
</dbReference>
<keyword evidence="3" id="KW-0574">Periplasm</keyword>
<accession>A0A4R9BM00</accession>
<evidence type="ECO:0000256" key="4">
    <source>
        <dbReference type="ARBA" id="ARBA00023239"/>
    </source>
</evidence>
<dbReference type="AlphaFoldDB" id="A0A4R9BM00"/>
<dbReference type="Proteomes" id="UP000298468">
    <property type="component" value="Unassembled WGS sequence"/>
</dbReference>
<organism evidence="6 7">
    <name type="scientific">Cryobacterium lactosi</name>
    <dbReference type="NCBI Taxonomy" id="1259202"/>
    <lineage>
        <taxon>Bacteria</taxon>
        <taxon>Bacillati</taxon>
        <taxon>Actinomycetota</taxon>
        <taxon>Actinomycetes</taxon>
        <taxon>Micrococcales</taxon>
        <taxon>Microbacteriaceae</taxon>
        <taxon>Cryobacterium</taxon>
    </lineage>
</organism>
<dbReference type="EMBL" id="SOHM01000031">
    <property type="protein sequence ID" value="TFD87173.1"/>
    <property type="molecule type" value="Genomic_DNA"/>
</dbReference>
<evidence type="ECO:0000256" key="2">
    <source>
        <dbReference type="ARBA" id="ARBA00022729"/>
    </source>
</evidence>